<gene>
    <name evidence="6" type="ORF">OEA41_006573</name>
</gene>
<dbReference type="SUPFAM" id="SSF52540">
    <property type="entry name" value="P-loop containing nucleoside triphosphate hydrolases"/>
    <property type="match status" value="1"/>
</dbReference>
<dbReference type="GO" id="GO:0008017">
    <property type="term" value="F:microtubule binding"/>
    <property type="evidence" value="ECO:0007669"/>
    <property type="project" value="TreeGrafter"/>
</dbReference>
<feature type="region of interest" description="Disordered" evidence="3">
    <location>
        <begin position="416"/>
        <end position="439"/>
    </location>
</feature>
<dbReference type="AlphaFoldDB" id="A0AAE0DKL7"/>
<dbReference type="GO" id="GO:0048312">
    <property type="term" value="P:intracellular distribution of mitochondria"/>
    <property type="evidence" value="ECO:0007669"/>
    <property type="project" value="TreeGrafter"/>
</dbReference>
<evidence type="ECO:0000259" key="4">
    <source>
        <dbReference type="PROSITE" id="PS51388"/>
    </source>
</evidence>
<evidence type="ECO:0000313" key="7">
    <source>
        <dbReference type="Proteomes" id="UP001276659"/>
    </source>
</evidence>
<dbReference type="GO" id="GO:0005874">
    <property type="term" value="C:microtubule"/>
    <property type="evidence" value="ECO:0007669"/>
    <property type="project" value="TreeGrafter"/>
</dbReference>
<protein>
    <submittedName>
        <fullName evidence="6">Uncharacterized protein</fullName>
    </submittedName>
</protein>
<comment type="caution">
    <text evidence="6">The sequence shown here is derived from an EMBL/GenBank/DDBJ whole genome shotgun (WGS) entry which is preliminary data.</text>
</comment>
<dbReference type="GO" id="GO:0005525">
    <property type="term" value="F:GTP binding"/>
    <property type="evidence" value="ECO:0007669"/>
    <property type="project" value="InterPro"/>
</dbReference>
<reference evidence="6" key="1">
    <citation type="submission" date="2022-11" db="EMBL/GenBank/DDBJ databases">
        <title>Chromosomal genome sequence assembly and mating type (MAT) locus characterization of the leprose asexual lichenized fungus Lepraria neglecta (Nyl.) Erichsen.</title>
        <authorList>
            <person name="Allen J.L."/>
            <person name="Pfeffer B."/>
        </authorList>
    </citation>
    <scope>NUCLEOTIDE SEQUENCE</scope>
    <source>
        <strain evidence="6">Allen 5258</strain>
    </source>
</reference>
<dbReference type="Proteomes" id="UP001276659">
    <property type="component" value="Unassembled WGS sequence"/>
</dbReference>
<dbReference type="Pfam" id="PF00350">
    <property type="entry name" value="Dynamin_N"/>
    <property type="match status" value="1"/>
</dbReference>
<dbReference type="Pfam" id="PF01031">
    <property type="entry name" value="Dynamin_M"/>
    <property type="match status" value="1"/>
</dbReference>
<evidence type="ECO:0000256" key="2">
    <source>
        <dbReference type="ARBA" id="ARBA00023134"/>
    </source>
</evidence>
<dbReference type="InterPro" id="IPR000375">
    <property type="entry name" value="Dynamin_stalk"/>
</dbReference>
<evidence type="ECO:0000259" key="5">
    <source>
        <dbReference type="PROSITE" id="PS51718"/>
    </source>
</evidence>
<dbReference type="GO" id="GO:0003924">
    <property type="term" value="F:GTPase activity"/>
    <property type="evidence" value="ECO:0007669"/>
    <property type="project" value="InterPro"/>
</dbReference>
<keyword evidence="1" id="KW-0547">Nucleotide-binding</keyword>
<dbReference type="FunFam" id="3.40.50.300:FF:001425">
    <property type="entry name" value="Dynamin GTPase, putative"/>
    <property type="match status" value="1"/>
</dbReference>
<keyword evidence="2" id="KW-0342">GTP-binding</keyword>
<dbReference type="GO" id="GO:0016020">
    <property type="term" value="C:membrane"/>
    <property type="evidence" value="ECO:0007669"/>
    <property type="project" value="TreeGrafter"/>
</dbReference>
<dbReference type="Gene3D" id="3.40.50.300">
    <property type="entry name" value="P-loop containing nucleotide triphosphate hydrolases"/>
    <property type="match status" value="1"/>
</dbReference>
<evidence type="ECO:0000313" key="6">
    <source>
        <dbReference type="EMBL" id="KAK3173244.1"/>
    </source>
</evidence>
<organism evidence="6 7">
    <name type="scientific">Lepraria neglecta</name>
    <dbReference type="NCBI Taxonomy" id="209136"/>
    <lineage>
        <taxon>Eukaryota</taxon>
        <taxon>Fungi</taxon>
        <taxon>Dikarya</taxon>
        <taxon>Ascomycota</taxon>
        <taxon>Pezizomycotina</taxon>
        <taxon>Lecanoromycetes</taxon>
        <taxon>OSLEUM clade</taxon>
        <taxon>Lecanoromycetidae</taxon>
        <taxon>Lecanorales</taxon>
        <taxon>Lecanorineae</taxon>
        <taxon>Stereocaulaceae</taxon>
        <taxon>Lepraria</taxon>
    </lineage>
</organism>
<dbReference type="PANTHER" id="PTHR11566:SF66">
    <property type="entry name" value="INTERFERON-INDUCED GTP-BINDING PROTEIN MX"/>
    <property type="match status" value="1"/>
</dbReference>
<dbReference type="InterPro" id="IPR022812">
    <property type="entry name" value="Dynamin"/>
</dbReference>
<dbReference type="PROSITE" id="PS51718">
    <property type="entry name" value="G_DYNAMIN_2"/>
    <property type="match status" value="1"/>
</dbReference>
<dbReference type="Gene3D" id="1.20.120.1240">
    <property type="entry name" value="Dynamin, middle domain"/>
    <property type="match status" value="1"/>
</dbReference>
<dbReference type="InterPro" id="IPR020850">
    <property type="entry name" value="GED_dom"/>
</dbReference>
<dbReference type="GO" id="GO:0000266">
    <property type="term" value="P:mitochondrial fission"/>
    <property type="evidence" value="ECO:0007669"/>
    <property type="project" value="TreeGrafter"/>
</dbReference>
<feature type="compositionally biased region" description="Basic and acidic residues" evidence="3">
    <location>
        <begin position="416"/>
        <end position="438"/>
    </location>
</feature>
<dbReference type="SMART" id="SM00053">
    <property type="entry name" value="DYNc"/>
    <property type="match status" value="1"/>
</dbReference>
<dbReference type="InterPro" id="IPR027417">
    <property type="entry name" value="P-loop_NTPase"/>
</dbReference>
<feature type="domain" description="Dynamin-type G" evidence="5">
    <location>
        <begin position="17"/>
        <end position="305"/>
    </location>
</feature>
<feature type="region of interest" description="Disordered" evidence="3">
    <location>
        <begin position="592"/>
        <end position="621"/>
    </location>
</feature>
<dbReference type="InterPro" id="IPR030381">
    <property type="entry name" value="G_DYNAMIN_dom"/>
</dbReference>
<proteinExistence type="predicted"/>
<evidence type="ECO:0000256" key="3">
    <source>
        <dbReference type="SAM" id="MobiDB-lite"/>
    </source>
</evidence>
<dbReference type="PANTHER" id="PTHR11566">
    <property type="entry name" value="DYNAMIN"/>
    <property type="match status" value="1"/>
</dbReference>
<name>A0AAE0DKL7_9LECA</name>
<feature type="domain" description="GED" evidence="4">
    <location>
        <begin position="633"/>
        <end position="724"/>
    </location>
</feature>
<dbReference type="GO" id="GO:0005739">
    <property type="term" value="C:mitochondrion"/>
    <property type="evidence" value="ECO:0007669"/>
    <property type="project" value="TreeGrafter"/>
</dbReference>
<dbReference type="CDD" id="cd08771">
    <property type="entry name" value="DLP_1"/>
    <property type="match status" value="1"/>
</dbReference>
<dbReference type="GO" id="GO:0016559">
    <property type="term" value="P:peroxisome fission"/>
    <property type="evidence" value="ECO:0007669"/>
    <property type="project" value="TreeGrafter"/>
</dbReference>
<accession>A0AAE0DKL7</accession>
<dbReference type="InterPro" id="IPR045063">
    <property type="entry name" value="Dynamin_N"/>
</dbReference>
<keyword evidence="7" id="KW-1185">Reference proteome</keyword>
<evidence type="ECO:0000256" key="1">
    <source>
        <dbReference type="ARBA" id="ARBA00022741"/>
    </source>
</evidence>
<dbReference type="PROSITE" id="PS51388">
    <property type="entry name" value="GED"/>
    <property type="match status" value="1"/>
</dbReference>
<dbReference type="PRINTS" id="PR00195">
    <property type="entry name" value="DYNAMIN"/>
</dbReference>
<dbReference type="InterPro" id="IPR001401">
    <property type="entry name" value="Dynamin_GTPase"/>
</dbReference>
<sequence length="725" mass="82159">MSAQIRRPLRKCGLESTLSLPQLVVCGDQSAGKSSVLEALTEIPFPRNDNLCTRFATEIILRRATTDAITIKVIPDDDRPPREREPIGAFKESISDFEELPSLMDKATTLMGINNTSTSTSRAFAKDVLSIEIEGPFRPQLTLVDLPGLVQTETRGVTEEDVRLVTEITDHYISQHRTICLAVVSASNDYANQGILKKVRKVDPGGDRTLGIITKPDRLPSGSGSEKAFLGLARNEDIFFNLGWHVLKNRSYEEGSSSFEQRNISETGYFRTSNFSILSKECVGITSLRDRLSQMLFEHVKQELPKLRKDLEEALTESLRLLEAMGCRRATPQECKAFLTQLSLDFYEVGKAAVNGHYEGEYFTPNSDHPFSVESPMTIRRLRAVIQYKNSQFSKALRTYGYKYHVDEHEVDAGNHATEREEMESEARKPDVESEATKPDVVPGVGIARLMPPIHRSKRQAMEWVRESLFRTRGRELPGDFNPLLVGDLFWEQSSKWQPMAEHHVEDVADVCERFLDALLREKCPKDVYTRLWSSKVEDALKLRFDASAREMERIMEDIRSYPITYNHCYTDTIKKRRHDRKEKPVANHINNITERATHPADASNCTSTPVYPGKTSRGYSTEVSRDMEDHSCEEALDCLCSIYKLSQKTFIDNITTQVVERHIVRGLEKIFSPITVNGLSDAETEAIASEPPSARRQRELLENNIKKLNDGRGILRTVGRRAAP</sequence>
<dbReference type="EMBL" id="JASNWA010000007">
    <property type="protein sequence ID" value="KAK3173244.1"/>
    <property type="molecule type" value="Genomic_DNA"/>
</dbReference>
<dbReference type="GO" id="GO:0006897">
    <property type="term" value="P:endocytosis"/>
    <property type="evidence" value="ECO:0007669"/>
    <property type="project" value="TreeGrafter"/>
</dbReference>